<feature type="region of interest" description="Disordered" evidence="1">
    <location>
        <begin position="51"/>
        <end position="93"/>
    </location>
</feature>
<dbReference type="EMBL" id="CP075868">
    <property type="protein sequence ID" value="QYT02202.1"/>
    <property type="molecule type" value="Genomic_DNA"/>
</dbReference>
<evidence type="ECO:0000313" key="2">
    <source>
        <dbReference type="EMBL" id="QYT02202.1"/>
    </source>
</evidence>
<dbReference type="Proteomes" id="UP000826661">
    <property type="component" value="Chromosome V"/>
</dbReference>
<feature type="compositionally biased region" description="Polar residues" evidence="1">
    <location>
        <begin position="55"/>
        <end position="79"/>
    </location>
</feature>
<reference evidence="2 3" key="1">
    <citation type="journal article" date="2021" name="BMC Genomics">
        <title>Telomere-to-telomere genome assembly of asparaginase-producing Trichoderma simmonsii.</title>
        <authorList>
            <person name="Chung D."/>
            <person name="Kwon Y.M."/>
            <person name="Yang Y."/>
        </authorList>
    </citation>
    <scope>NUCLEOTIDE SEQUENCE [LARGE SCALE GENOMIC DNA]</scope>
    <source>
        <strain evidence="2 3">GH-Sj1</strain>
    </source>
</reference>
<organism evidence="2 3">
    <name type="scientific">Trichoderma simmonsii</name>
    <dbReference type="NCBI Taxonomy" id="1491479"/>
    <lineage>
        <taxon>Eukaryota</taxon>
        <taxon>Fungi</taxon>
        <taxon>Dikarya</taxon>
        <taxon>Ascomycota</taxon>
        <taxon>Pezizomycotina</taxon>
        <taxon>Sordariomycetes</taxon>
        <taxon>Hypocreomycetidae</taxon>
        <taxon>Hypocreales</taxon>
        <taxon>Hypocreaceae</taxon>
        <taxon>Trichoderma</taxon>
    </lineage>
</organism>
<dbReference type="AlphaFoldDB" id="A0A8G0LH35"/>
<accession>A0A8G0LH35</accession>
<sequence>MRSPGVLKLTCTREHLSYQQRPCMITCLEKLTRESACRKLQRKAVQLLHLRDSQRSLPGKSSQRSLQRGPSCHVGTTSTPPHPRLLSTPKRPPPPLSAYLEPQGFGGLWLGSGIDEWRSCTTPSVQGPPMGDVSRYLDGRWWVNLVRRGVGLVRVRHGSSSSPAAVWSMIAECYLVKARFIPPRGHSFSQSASTIRQRFKRFPSHRQGELDRSNAVSMTSIIKDEQVAKLCIHQVSYCTSQVMQAKKKKRNKEELVAYLYDYSTARDT</sequence>
<gene>
    <name evidence="2" type="ORF">H0G86_009208</name>
</gene>
<name>A0A8G0LH35_9HYPO</name>
<keyword evidence="3" id="KW-1185">Reference proteome</keyword>
<protein>
    <submittedName>
        <fullName evidence="2">Uncharacterized protein</fullName>
    </submittedName>
</protein>
<evidence type="ECO:0000256" key="1">
    <source>
        <dbReference type="SAM" id="MobiDB-lite"/>
    </source>
</evidence>
<evidence type="ECO:0000313" key="3">
    <source>
        <dbReference type="Proteomes" id="UP000826661"/>
    </source>
</evidence>
<proteinExistence type="predicted"/>